<evidence type="ECO:0000313" key="2">
    <source>
        <dbReference type="EMBL" id="KAK1737056.1"/>
    </source>
</evidence>
<gene>
    <name evidence="2" type="ORF">QTG54_012501</name>
</gene>
<comment type="caution">
    <text evidence="2">The sequence shown here is derived from an EMBL/GenBank/DDBJ whole genome shotgun (WGS) entry which is preliminary data.</text>
</comment>
<dbReference type="AlphaFoldDB" id="A0AAD8Y194"/>
<accession>A0AAD8Y194</accession>
<evidence type="ECO:0000256" key="1">
    <source>
        <dbReference type="SAM" id="MobiDB-lite"/>
    </source>
</evidence>
<sequence length="275" mass="30256">MYNTNNGSNGTRTKANSNMMQADLLSGPSIGQQRHHHSVGPGGAALRAMGQIDCTEMARSAPPDSTDLLGFGDSPQQQEHTQHLQYSPSRGETTYINASTVAISTSGTPTIVGLGKIEPSAAANANNNYSNKPKRKVIFVPTYSCNGGLDTKFNPHPRYARPSSLHNLLTPEEYEVAIQTLNDKIKRSRAKKLDYVLLGTGPLLVPLALWGARHGRQVKQRRKLIEEGVWEFNERMQMEGKNVKMEWNRSKYTGGAESYLTIEEAEGEQSGKKVD</sequence>
<evidence type="ECO:0000313" key="3">
    <source>
        <dbReference type="Proteomes" id="UP001224775"/>
    </source>
</evidence>
<reference evidence="2" key="1">
    <citation type="submission" date="2023-06" db="EMBL/GenBank/DDBJ databases">
        <title>Survivors Of The Sea: Transcriptome response of Skeletonema marinoi to long-term dormancy.</title>
        <authorList>
            <person name="Pinder M.I.M."/>
            <person name="Kourtchenko O."/>
            <person name="Robertson E.K."/>
            <person name="Larsson T."/>
            <person name="Maumus F."/>
            <person name="Osuna-Cruz C.M."/>
            <person name="Vancaester E."/>
            <person name="Stenow R."/>
            <person name="Vandepoele K."/>
            <person name="Ploug H."/>
            <person name="Bruchert V."/>
            <person name="Godhe A."/>
            <person name="Topel M."/>
        </authorList>
    </citation>
    <scope>NUCLEOTIDE SEQUENCE</scope>
    <source>
        <strain evidence="2">R05AC</strain>
    </source>
</reference>
<proteinExistence type="predicted"/>
<feature type="compositionally biased region" description="Polar residues" evidence="1">
    <location>
        <begin position="74"/>
        <end position="89"/>
    </location>
</feature>
<keyword evidence="3" id="KW-1185">Reference proteome</keyword>
<dbReference type="EMBL" id="JATAAI010000027">
    <property type="protein sequence ID" value="KAK1737056.1"/>
    <property type="molecule type" value="Genomic_DNA"/>
</dbReference>
<dbReference type="Proteomes" id="UP001224775">
    <property type="component" value="Unassembled WGS sequence"/>
</dbReference>
<protein>
    <submittedName>
        <fullName evidence="2">Uncharacterized protein</fullName>
    </submittedName>
</protein>
<organism evidence="2 3">
    <name type="scientific">Skeletonema marinoi</name>
    <dbReference type="NCBI Taxonomy" id="267567"/>
    <lineage>
        <taxon>Eukaryota</taxon>
        <taxon>Sar</taxon>
        <taxon>Stramenopiles</taxon>
        <taxon>Ochrophyta</taxon>
        <taxon>Bacillariophyta</taxon>
        <taxon>Coscinodiscophyceae</taxon>
        <taxon>Thalassiosirophycidae</taxon>
        <taxon>Thalassiosirales</taxon>
        <taxon>Skeletonemataceae</taxon>
        <taxon>Skeletonema</taxon>
        <taxon>Skeletonema marinoi-dohrnii complex</taxon>
    </lineage>
</organism>
<feature type="region of interest" description="Disordered" evidence="1">
    <location>
        <begin position="58"/>
        <end position="89"/>
    </location>
</feature>
<name>A0AAD8Y194_9STRA</name>